<dbReference type="Gene3D" id="3.90.226.10">
    <property type="entry name" value="2-enoyl-CoA Hydratase, Chain A, domain 1"/>
    <property type="match status" value="1"/>
</dbReference>
<dbReference type="EC" id="3.1.2.4" evidence="2"/>
<dbReference type="PANTHER" id="PTHR43176:SF3">
    <property type="entry name" value="3-HYDROXYISOBUTYRYL-COA HYDROLASE, MITOCHONDRIAL"/>
    <property type="match status" value="1"/>
</dbReference>
<dbReference type="GO" id="GO:0004300">
    <property type="term" value="F:enoyl-CoA hydratase activity"/>
    <property type="evidence" value="ECO:0007669"/>
    <property type="project" value="UniProtKB-EC"/>
</dbReference>
<keyword evidence="6" id="KW-1185">Reference proteome</keyword>
<comment type="catalytic activity">
    <reaction evidence="1">
        <text>3-hydroxy-2-methylpropanoyl-CoA + H2O = 3-hydroxy-2-methylpropanoate + CoA + H(+)</text>
        <dbReference type="Rhea" id="RHEA:20888"/>
        <dbReference type="ChEBI" id="CHEBI:11805"/>
        <dbReference type="ChEBI" id="CHEBI:15377"/>
        <dbReference type="ChEBI" id="CHEBI:15378"/>
        <dbReference type="ChEBI" id="CHEBI:57287"/>
        <dbReference type="ChEBI" id="CHEBI:57340"/>
        <dbReference type="EC" id="3.1.2.4"/>
    </reaction>
</comment>
<dbReference type="EMBL" id="JAUSVS010000001">
    <property type="protein sequence ID" value="MDQ0463233.1"/>
    <property type="molecule type" value="Genomic_DNA"/>
</dbReference>
<dbReference type="Proteomes" id="UP001228905">
    <property type="component" value="Unassembled WGS sequence"/>
</dbReference>
<evidence type="ECO:0000256" key="3">
    <source>
        <dbReference type="ARBA" id="ARBA00022801"/>
    </source>
</evidence>
<accession>A0ABU0IMJ5</accession>
<evidence type="ECO:0000259" key="4">
    <source>
        <dbReference type="Pfam" id="PF16113"/>
    </source>
</evidence>
<gene>
    <name evidence="5" type="ORF">QO010_000981</name>
</gene>
<dbReference type="InterPro" id="IPR045004">
    <property type="entry name" value="ECH_dom"/>
</dbReference>
<dbReference type="SUPFAM" id="SSF52096">
    <property type="entry name" value="ClpP/crotonase"/>
    <property type="match status" value="1"/>
</dbReference>
<dbReference type="NCBIfam" id="NF004127">
    <property type="entry name" value="PRK05617.1"/>
    <property type="match status" value="1"/>
</dbReference>
<dbReference type="InterPro" id="IPR032259">
    <property type="entry name" value="HIBYL-CoA-H"/>
</dbReference>
<dbReference type="Pfam" id="PF16113">
    <property type="entry name" value="ECH_2"/>
    <property type="match status" value="1"/>
</dbReference>
<sequence length="350" mass="37318">MSSEPEVLARIESGVGRVTLNRPAALHALTTNMCRLITAALLDWRGDDAVHCVLIDHAGERGFCAGGDIRMLAESGAGDGKLAREFFFTEYRLNQLLFAYPKPVCAVMDGVTMGGGVGLSMPASVRIATERTTFAMPETGIGLFPDVGGGWFLPRLPGKTGLWLALTGARIKAADCARLGVATHFMPFDQVADFKKALAEHPGSLVGALAHFVDDAGPAPIEPHLADIDRLFGGASVEAIFADLEADGGDWALAQLATLKTKSPQTLKVAFRQLSEGGALGLFADNMAMEYRIGARVVQRHDFLEGVRAVIVDKDNAPRWDPADLAGVTPALLDQIFAPLPADEEWTPLT</sequence>
<evidence type="ECO:0000256" key="2">
    <source>
        <dbReference type="ARBA" id="ARBA00011915"/>
    </source>
</evidence>
<dbReference type="PANTHER" id="PTHR43176">
    <property type="entry name" value="3-HYDROXYISOBUTYRYL-COA HYDROLASE-RELATED"/>
    <property type="match status" value="1"/>
</dbReference>
<keyword evidence="5" id="KW-0456">Lyase</keyword>
<reference evidence="5 6" key="1">
    <citation type="submission" date="2023-07" db="EMBL/GenBank/DDBJ databases">
        <title>Genomic Encyclopedia of Type Strains, Phase IV (KMG-IV): sequencing the most valuable type-strain genomes for metagenomic binning, comparative biology and taxonomic classification.</title>
        <authorList>
            <person name="Goeker M."/>
        </authorList>
    </citation>
    <scope>NUCLEOTIDE SEQUENCE [LARGE SCALE GENOMIC DNA]</scope>
    <source>
        <strain evidence="5 6">DSM 18695</strain>
    </source>
</reference>
<evidence type="ECO:0000256" key="1">
    <source>
        <dbReference type="ARBA" id="ARBA00001709"/>
    </source>
</evidence>
<comment type="caution">
    <text evidence="5">The sequence shown here is derived from an EMBL/GenBank/DDBJ whole genome shotgun (WGS) entry which is preliminary data.</text>
</comment>
<proteinExistence type="predicted"/>
<keyword evidence="3" id="KW-0378">Hydrolase</keyword>
<evidence type="ECO:0000313" key="6">
    <source>
        <dbReference type="Proteomes" id="UP001228905"/>
    </source>
</evidence>
<dbReference type="InterPro" id="IPR029045">
    <property type="entry name" value="ClpP/crotonase-like_dom_sf"/>
</dbReference>
<evidence type="ECO:0000313" key="5">
    <source>
        <dbReference type="EMBL" id="MDQ0463233.1"/>
    </source>
</evidence>
<feature type="domain" description="Enoyl-CoA hydratase/isomerase" evidence="4">
    <location>
        <begin position="15"/>
        <end position="337"/>
    </location>
</feature>
<organism evidence="5 6">
    <name type="scientific">Caulobacter ginsengisoli</name>
    <dbReference type="NCBI Taxonomy" id="400775"/>
    <lineage>
        <taxon>Bacteria</taxon>
        <taxon>Pseudomonadati</taxon>
        <taxon>Pseudomonadota</taxon>
        <taxon>Alphaproteobacteria</taxon>
        <taxon>Caulobacterales</taxon>
        <taxon>Caulobacteraceae</taxon>
        <taxon>Caulobacter</taxon>
    </lineage>
</organism>
<protein>
    <recommendedName>
        <fullName evidence="2">3-hydroxyisobutyryl-CoA hydrolase</fullName>
        <ecNumber evidence="2">3.1.2.4</ecNumber>
    </recommendedName>
</protein>
<name>A0ABU0IMJ5_9CAUL</name>
<dbReference type="CDD" id="cd06558">
    <property type="entry name" value="crotonase-like"/>
    <property type="match status" value="1"/>
</dbReference>
<dbReference type="RefSeq" id="WP_307346751.1">
    <property type="nucleotide sequence ID" value="NZ_JAUSVS010000001.1"/>
</dbReference>